<proteinExistence type="predicted"/>
<protein>
    <submittedName>
        <fullName evidence="1">Uncharacterized protein</fullName>
    </submittedName>
</protein>
<name>A0A0E4H9D4_9BACL</name>
<reference evidence="2" key="1">
    <citation type="submission" date="2015-03" db="EMBL/GenBank/DDBJ databases">
        <authorList>
            <person name="Wibberg D."/>
        </authorList>
    </citation>
    <scope>NUCLEOTIDE SEQUENCE [LARGE SCALE GENOMIC DNA]</scope>
</reference>
<evidence type="ECO:0000313" key="1">
    <source>
        <dbReference type="EMBL" id="CQR54990.1"/>
    </source>
</evidence>
<dbReference type="HOGENOM" id="CLU_2738713_0_0_9"/>
<gene>
    <name evidence="1" type="ORF">PRIO_2585</name>
</gene>
<sequence>MDVLERKGDFRLMISDEQLDAYRISGEKIRVVRDGLESNDVKGIVLAWDESQVMIRRPNKRIVKLDRNYIYQPFAEPRQEPEDI</sequence>
<dbReference type="EMBL" id="LN831776">
    <property type="protein sequence ID" value="CQR54990.1"/>
    <property type="molecule type" value="Genomic_DNA"/>
</dbReference>
<dbReference type="STRING" id="483937.AMQ84_13965"/>
<organism evidence="1 2">
    <name type="scientific">Paenibacillus riograndensis SBR5</name>
    <dbReference type="NCBI Taxonomy" id="1073571"/>
    <lineage>
        <taxon>Bacteria</taxon>
        <taxon>Bacillati</taxon>
        <taxon>Bacillota</taxon>
        <taxon>Bacilli</taxon>
        <taxon>Bacillales</taxon>
        <taxon>Paenibacillaceae</taxon>
        <taxon>Paenibacillus</taxon>
        <taxon>Paenibacillus sonchi group</taxon>
    </lineage>
</organism>
<dbReference type="Proteomes" id="UP000033163">
    <property type="component" value="Chromosome I"/>
</dbReference>
<dbReference type="PATRIC" id="fig|1073571.4.peg.2756"/>
<evidence type="ECO:0000313" key="2">
    <source>
        <dbReference type="Proteomes" id="UP000033163"/>
    </source>
</evidence>
<dbReference type="AlphaFoldDB" id="A0A0E4H9D4"/>
<dbReference type="KEGG" id="pri:PRIO_2585"/>
<accession>A0A0E4H9D4</accession>